<comment type="subcellular location">
    <subcellularLocation>
        <location evidence="1">Membrane</location>
        <topology evidence="1">Multi-pass membrane protein</topology>
    </subcellularLocation>
</comment>
<dbReference type="PROSITE" id="PS50262">
    <property type="entry name" value="G_PROTEIN_RECEP_F1_2"/>
    <property type="match status" value="1"/>
</dbReference>
<feature type="transmembrane region" description="Helical" evidence="6">
    <location>
        <begin position="268"/>
        <end position="288"/>
    </location>
</feature>
<dbReference type="OrthoDB" id="5853019at2759"/>
<keyword evidence="5 6" id="KW-0472">Membrane</keyword>
<dbReference type="InterPro" id="IPR019421">
    <property type="entry name" value="7TM_GPCR_serpentine_rcpt_Srd"/>
</dbReference>
<keyword evidence="9" id="KW-1185">Reference proteome</keyword>
<feature type="transmembrane region" description="Helical" evidence="6">
    <location>
        <begin position="127"/>
        <end position="147"/>
    </location>
</feature>
<dbReference type="PANTHER" id="PTHR22945:SF101">
    <property type="entry name" value="G_PROTEIN_RECEP_F1_2 DOMAIN-CONTAINING PROTEIN"/>
    <property type="match status" value="1"/>
</dbReference>
<reference evidence="8" key="1">
    <citation type="submission" date="2022-11" db="EMBL/GenBank/DDBJ databases">
        <authorList>
            <person name="Kikuchi T."/>
        </authorList>
    </citation>
    <scope>NUCLEOTIDE SEQUENCE</scope>
    <source>
        <strain evidence="8">PS1010</strain>
    </source>
</reference>
<comment type="similarity">
    <text evidence="2">Belongs to the nematode receptor-like protein srd family.</text>
</comment>
<evidence type="ECO:0000313" key="8">
    <source>
        <dbReference type="EMBL" id="CAI5451920.1"/>
    </source>
</evidence>
<protein>
    <recommendedName>
        <fullName evidence="7">G-protein coupled receptors family 1 profile domain-containing protein</fullName>
    </recommendedName>
</protein>
<dbReference type="InterPro" id="IPR017452">
    <property type="entry name" value="GPCR_Rhodpsn_7TM"/>
</dbReference>
<dbReference type="AlphaFoldDB" id="A0A9P1IVH7"/>
<feature type="transmembrane region" description="Helical" evidence="6">
    <location>
        <begin position="40"/>
        <end position="61"/>
    </location>
</feature>
<dbReference type="EMBL" id="CANHGI010000005">
    <property type="protein sequence ID" value="CAI5451920.1"/>
    <property type="molecule type" value="Genomic_DNA"/>
</dbReference>
<dbReference type="PANTHER" id="PTHR22945">
    <property type="entry name" value="SERPENTINE RECEPTOR, CLASS D DELTA"/>
    <property type="match status" value="1"/>
</dbReference>
<dbReference type="SUPFAM" id="SSF81321">
    <property type="entry name" value="Family A G protein-coupled receptor-like"/>
    <property type="match status" value="1"/>
</dbReference>
<dbReference type="Pfam" id="PF10317">
    <property type="entry name" value="7TM_GPCR_Srd"/>
    <property type="match status" value="1"/>
</dbReference>
<keyword evidence="4 6" id="KW-1133">Transmembrane helix</keyword>
<keyword evidence="3 6" id="KW-0812">Transmembrane</keyword>
<evidence type="ECO:0000256" key="2">
    <source>
        <dbReference type="ARBA" id="ARBA00009166"/>
    </source>
</evidence>
<gene>
    <name evidence="8" type="ORF">CAMP_LOCUS14557</name>
</gene>
<feature type="transmembrane region" description="Helical" evidence="6">
    <location>
        <begin position="179"/>
        <end position="202"/>
    </location>
</feature>
<evidence type="ECO:0000256" key="5">
    <source>
        <dbReference type="ARBA" id="ARBA00023136"/>
    </source>
</evidence>
<dbReference type="InterPro" id="IPR050920">
    <property type="entry name" value="Nematode_rcpt-like_delta"/>
</dbReference>
<feature type="transmembrane region" description="Helical" evidence="6">
    <location>
        <begin position="235"/>
        <end position="256"/>
    </location>
</feature>
<feature type="domain" description="G-protein coupled receptors family 1 profile" evidence="7">
    <location>
        <begin position="21"/>
        <end position="126"/>
    </location>
</feature>
<evidence type="ECO:0000256" key="4">
    <source>
        <dbReference type="ARBA" id="ARBA00022989"/>
    </source>
</evidence>
<evidence type="ECO:0000256" key="3">
    <source>
        <dbReference type="ARBA" id="ARBA00022692"/>
    </source>
</evidence>
<proteinExistence type="inferred from homology"/>
<comment type="caution">
    <text evidence="8">The sequence shown here is derived from an EMBL/GenBank/DDBJ whole genome shotgun (WGS) entry which is preliminary data.</text>
</comment>
<evidence type="ECO:0000313" key="9">
    <source>
        <dbReference type="Proteomes" id="UP001152747"/>
    </source>
</evidence>
<name>A0A9P1IVH7_9PELO</name>
<evidence type="ECO:0000256" key="6">
    <source>
        <dbReference type="SAM" id="Phobius"/>
    </source>
</evidence>
<evidence type="ECO:0000256" key="1">
    <source>
        <dbReference type="ARBA" id="ARBA00004141"/>
    </source>
</evidence>
<organism evidence="8 9">
    <name type="scientific">Caenorhabditis angaria</name>
    <dbReference type="NCBI Taxonomy" id="860376"/>
    <lineage>
        <taxon>Eukaryota</taxon>
        <taxon>Metazoa</taxon>
        <taxon>Ecdysozoa</taxon>
        <taxon>Nematoda</taxon>
        <taxon>Chromadorea</taxon>
        <taxon>Rhabditida</taxon>
        <taxon>Rhabditina</taxon>
        <taxon>Rhabditomorpha</taxon>
        <taxon>Rhabditoidea</taxon>
        <taxon>Rhabditidae</taxon>
        <taxon>Peloderinae</taxon>
        <taxon>Caenorhabditis</taxon>
    </lineage>
</organism>
<evidence type="ECO:0000259" key="7">
    <source>
        <dbReference type="PROSITE" id="PS50262"/>
    </source>
</evidence>
<feature type="transmembrane region" description="Helical" evidence="6">
    <location>
        <begin position="12"/>
        <end position="34"/>
    </location>
</feature>
<accession>A0A9P1IVH7</accession>
<dbReference type="GO" id="GO:0016020">
    <property type="term" value="C:membrane"/>
    <property type="evidence" value="ECO:0007669"/>
    <property type="project" value="UniProtKB-SubCell"/>
</dbReference>
<dbReference type="Gene3D" id="1.20.1070.10">
    <property type="entry name" value="Rhodopsin 7-helix transmembrane proteins"/>
    <property type="match status" value="1"/>
</dbReference>
<dbReference type="Proteomes" id="UP001152747">
    <property type="component" value="Unassembled WGS sequence"/>
</dbReference>
<sequence>MLFFTFFNIYHYFMGVLGVFLNLLLLLVSIFFSPLQIKKYRILIVNFAIADMGAAFFTLFVEQRIIPIGKSMIHVSYGFCHLISKLACYAGYSIFLHFFMHSMWSLLISFTYRYYILEYGTPSKYQIIAAIFFFYIPSFCQAVSFIFSEGDENEMMTLLQQNFPNYTFDKTMVTGNPDMLAPASLFTILHMTVPIFPIYHIILTMRSKIIKKLETTTQHLRKETRNLHKQLLKALTYQAFLPLFFVISVIIFFVQLLGFYSNPVLECLIFSIPAFIPVCSALISITHIKPYRDIIIRWILIIFRRKVATKQEMFTVSFSLGKKSTVNRQSVIADF</sequence>